<proteinExistence type="predicted"/>
<evidence type="ECO:0000313" key="1">
    <source>
        <dbReference type="EMBL" id="GES84172.1"/>
    </source>
</evidence>
<organism evidence="1 2">
    <name type="scientific">Rhizophagus clarus</name>
    <dbReference type="NCBI Taxonomy" id="94130"/>
    <lineage>
        <taxon>Eukaryota</taxon>
        <taxon>Fungi</taxon>
        <taxon>Fungi incertae sedis</taxon>
        <taxon>Mucoromycota</taxon>
        <taxon>Glomeromycotina</taxon>
        <taxon>Glomeromycetes</taxon>
        <taxon>Glomerales</taxon>
        <taxon>Glomeraceae</taxon>
        <taxon>Rhizophagus</taxon>
    </lineage>
</organism>
<accession>A0A8H3QM38</accession>
<dbReference type="AlphaFoldDB" id="A0A8H3QM38"/>
<gene>
    <name evidence="1" type="ORF">RCL2_001129800</name>
</gene>
<dbReference type="Proteomes" id="UP000615446">
    <property type="component" value="Unassembled WGS sequence"/>
</dbReference>
<name>A0A8H3QM38_9GLOM</name>
<evidence type="ECO:0000313" key="2">
    <source>
        <dbReference type="Proteomes" id="UP000615446"/>
    </source>
</evidence>
<dbReference type="OrthoDB" id="5424209at2759"/>
<protein>
    <submittedName>
        <fullName evidence="1">Uncharacterized protein</fullName>
    </submittedName>
</protein>
<reference evidence="1" key="1">
    <citation type="submission" date="2019-10" db="EMBL/GenBank/DDBJ databases">
        <title>Conservation and host-specific expression of non-tandemly repeated heterogenous ribosome RNA gene in arbuscular mycorrhizal fungi.</title>
        <authorList>
            <person name="Maeda T."/>
            <person name="Kobayashi Y."/>
            <person name="Nakagawa T."/>
            <person name="Ezawa T."/>
            <person name="Yamaguchi K."/>
            <person name="Bino T."/>
            <person name="Nishimoto Y."/>
            <person name="Shigenobu S."/>
            <person name="Kawaguchi M."/>
        </authorList>
    </citation>
    <scope>NUCLEOTIDE SEQUENCE</scope>
    <source>
        <strain evidence="1">HR1</strain>
    </source>
</reference>
<dbReference type="EMBL" id="BLAL01000079">
    <property type="protein sequence ID" value="GES84172.1"/>
    <property type="molecule type" value="Genomic_DNA"/>
</dbReference>
<sequence>MRLKKIIFEEQNFDDLSFKMWKVDIPFCREDLGGLEMKDTDDIDLFKLFLNNDEKNIHILIESRISFKICTEKMELVQNDIIINSNSLAEGLITFTSKGFKIVVNGLRFSSFKEFIQ</sequence>
<comment type="caution">
    <text evidence="1">The sequence shown here is derived from an EMBL/GenBank/DDBJ whole genome shotgun (WGS) entry which is preliminary data.</text>
</comment>